<dbReference type="RefSeq" id="WP_129889519.1">
    <property type="nucleotide sequence ID" value="NZ_CP035758.1"/>
</dbReference>
<dbReference type="KEGG" id="kbs:EPA93_21700"/>
<evidence type="ECO:0000256" key="1">
    <source>
        <dbReference type="SAM" id="MobiDB-lite"/>
    </source>
</evidence>
<dbReference type="EMBL" id="CP035758">
    <property type="protein sequence ID" value="QBD78466.1"/>
    <property type="molecule type" value="Genomic_DNA"/>
</dbReference>
<accession>A0A4P6JU61</accession>
<evidence type="ECO:0000313" key="4">
    <source>
        <dbReference type="Proteomes" id="UP000290365"/>
    </source>
</evidence>
<dbReference type="Proteomes" id="UP000290365">
    <property type="component" value="Chromosome"/>
</dbReference>
<feature type="region of interest" description="Disordered" evidence="1">
    <location>
        <begin position="1"/>
        <end position="23"/>
    </location>
</feature>
<name>A0A4P6JU61_KTERU</name>
<organism evidence="3 4">
    <name type="scientific">Ktedonosporobacter rubrisoli</name>
    <dbReference type="NCBI Taxonomy" id="2509675"/>
    <lineage>
        <taxon>Bacteria</taxon>
        <taxon>Bacillati</taxon>
        <taxon>Chloroflexota</taxon>
        <taxon>Ktedonobacteria</taxon>
        <taxon>Ktedonobacterales</taxon>
        <taxon>Ktedonosporobacteraceae</taxon>
        <taxon>Ktedonosporobacter</taxon>
    </lineage>
</organism>
<sequence>MPKKSAATRSSTHRSKPKVQKSIELVREATAEGQETKSEREPIKTTVASVMEAKSESHNGAEATSQASSSPKGSAAARLAARRQSQRMRSNAQLITPEHFNYVRKDLITIGILAVLMFAIIIASYFILGV</sequence>
<feature type="region of interest" description="Disordered" evidence="1">
    <location>
        <begin position="51"/>
        <end position="92"/>
    </location>
</feature>
<protein>
    <submittedName>
        <fullName evidence="3">Uncharacterized protein</fullName>
    </submittedName>
</protein>
<feature type="transmembrane region" description="Helical" evidence="2">
    <location>
        <begin position="107"/>
        <end position="128"/>
    </location>
</feature>
<keyword evidence="2" id="KW-0472">Membrane</keyword>
<evidence type="ECO:0000256" key="2">
    <source>
        <dbReference type="SAM" id="Phobius"/>
    </source>
</evidence>
<keyword evidence="2" id="KW-0812">Transmembrane</keyword>
<keyword evidence="2" id="KW-1133">Transmembrane helix</keyword>
<evidence type="ECO:0000313" key="3">
    <source>
        <dbReference type="EMBL" id="QBD78466.1"/>
    </source>
</evidence>
<feature type="compositionally biased region" description="Polar residues" evidence="1">
    <location>
        <begin position="62"/>
        <end position="72"/>
    </location>
</feature>
<keyword evidence="4" id="KW-1185">Reference proteome</keyword>
<gene>
    <name evidence="3" type="ORF">EPA93_21700</name>
</gene>
<reference evidence="3 4" key="1">
    <citation type="submission" date="2019-01" db="EMBL/GenBank/DDBJ databases">
        <title>Ktedonosporobacter rubrisoli SCAWS-G2.</title>
        <authorList>
            <person name="Huang Y."/>
            <person name="Yan B."/>
        </authorList>
    </citation>
    <scope>NUCLEOTIDE SEQUENCE [LARGE SCALE GENOMIC DNA]</scope>
    <source>
        <strain evidence="3 4">SCAWS-G2</strain>
    </source>
</reference>
<dbReference type="OrthoDB" id="162875at2"/>
<proteinExistence type="predicted"/>
<dbReference type="AlphaFoldDB" id="A0A4P6JU61"/>